<dbReference type="Pfam" id="PF02525">
    <property type="entry name" value="Flavodoxin_2"/>
    <property type="match status" value="1"/>
</dbReference>
<evidence type="ECO:0000313" key="2">
    <source>
        <dbReference type="EMBL" id="EQD64492.1"/>
    </source>
</evidence>
<dbReference type="AlphaFoldDB" id="T1B3M6"/>
<dbReference type="EC" id="3.1.4.14" evidence="2"/>
<protein>
    <submittedName>
        <fullName evidence="2">Flavodoxin</fullName>
        <ecNumber evidence="2">3.1.4.14</ecNumber>
    </submittedName>
</protein>
<dbReference type="PANTHER" id="PTHR43741:SF2">
    <property type="entry name" value="FMN-DEPENDENT NADH:QUINONE OXIDOREDUCTASE"/>
    <property type="match status" value="1"/>
</dbReference>
<dbReference type="PANTHER" id="PTHR43741">
    <property type="entry name" value="FMN-DEPENDENT NADH-AZOREDUCTASE 1"/>
    <property type="match status" value="1"/>
</dbReference>
<dbReference type="InterPro" id="IPR029039">
    <property type="entry name" value="Flavoprotein-like_sf"/>
</dbReference>
<comment type="caution">
    <text evidence="2">The sequence shown here is derived from an EMBL/GenBank/DDBJ whole genome shotgun (WGS) entry which is preliminary data.</text>
</comment>
<reference evidence="2" key="1">
    <citation type="submission" date="2013-08" db="EMBL/GenBank/DDBJ databases">
        <authorList>
            <person name="Mendez C."/>
            <person name="Richter M."/>
            <person name="Ferrer M."/>
            <person name="Sanchez J."/>
        </authorList>
    </citation>
    <scope>NUCLEOTIDE SEQUENCE</scope>
</reference>
<dbReference type="GO" id="GO:0008770">
    <property type="term" value="F:[acyl-carrier-protein] phosphodiesterase activity"/>
    <property type="evidence" value="ECO:0007669"/>
    <property type="project" value="UniProtKB-EC"/>
</dbReference>
<gene>
    <name evidence="2" type="ORF">B1A_08828</name>
</gene>
<organism evidence="2">
    <name type="scientific">mine drainage metagenome</name>
    <dbReference type="NCBI Taxonomy" id="410659"/>
    <lineage>
        <taxon>unclassified sequences</taxon>
        <taxon>metagenomes</taxon>
        <taxon>ecological metagenomes</taxon>
    </lineage>
</organism>
<dbReference type="InterPro" id="IPR050104">
    <property type="entry name" value="FMN-dep_NADH:Q_OxRdtase_AzoR1"/>
</dbReference>
<keyword evidence="2" id="KW-0378">Hydrolase</keyword>
<reference evidence="2" key="2">
    <citation type="journal article" date="2014" name="ISME J.">
        <title>Microbial stratification in low pH oxic and suboxic macroscopic growths along an acid mine drainage.</title>
        <authorList>
            <person name="Mendez-Garcia C."/>
            <person name="Mesa V."/>
            <person name="Sprenger R.R."/>
            <person name="Richter M."/>
            <person name="Diez M.S."/>
            <person name="Solano J."/>
            <person name="Bargiela R."/>
            <person name="Golyshina O.V."/>
            <person name="Manteca A."/>
            <person name="Ramos J.L."/>
            <person name="Gallego J.R."/>
            <person name="Llorente I."/>
            <person name="Martins Dos Santos V.A."/>
            <person name="Jensen O.N."/>
            <person name="Pelaez A.I."/>
            <person name="Sanchez J."/>
            <person name="Ferrer M."/>
        </authorList>
    </citation>
    <scope>NUCLEOTIDE SEQUENCE</scope>
</reference>
<name>T1B3M6_9ZZZZ</name>
<evidence type="ECO:0000259" key="1">
    <source>
        <dbReference type="Pfam" id="PF02525"/>
    </source>
</evidence>
<feature type="domain" description="Flavodoxin-like fold" evidence="1">
    <location>
        <begin position="2"/>
        <end position="114"/>
    </location>
</feature>
<dbReference type="SUPFAM" id="SSF52218">
    <property type="entry name" value="Flavoproteins"/>
    <property type="match status" value="1"/>
</dbReference>
<proteinExistence type="predicted"/>
<dbReference type="Gene3D" id="3.40.50.360">
    <property type="match status" value="1"/>
</dbReference>
<sequence length="115" mass="12470">MKTLLHVSASPRHAASHSRKAAAAAIAELQDHRPALQVIERDLGLEPLPHPDAAFVQASLLPDAQRDAAQRAVLRLSDRLIAELSSADAIVLSTPMHNFTLPSVLKAWIDHVVRP</sequence>
<dbReference type="InterPro" id="IPR003680">
    <property type="entry name" value="Flavodoxin_fold"/>
</dbReference>
<accession>T1B3M6</accession>
<dbReference type="EMBL" id="AUZX01006288">
    <property type="protein sequence ID" value="EQD64492.1"/>
    <property type="molecule type" value="Genomic_DNA"/>
</dbReference>
<feature type="non-terminal residue" evidence="2">
    <location>
        <position position="115"/>
    </location>
</feature>